<reference evidence="2" key="1">
    <citation type="journal article" date="2014" name="PLoS ONE">
        <title>Transcriptome-Based Identification of ABC Transporters in the Western Tarnished Plant Bug Lygus hesperus.</title>
        <authorList>
            <person name="Hull J.J."/>
            <person name="Chaney K."/>
            <person name="Geib S.M."/>
            <person name="Fabrick J.A."/>
            <person name="Brent C.S."/>
            <person name="Walsh D."/>
            <person name="Lavine L.C."/>
        </authorList>
    </citation>
    <scope>NUCLEOTIDE SEQUENCE</scope>
</reference>
<gene>
    <name evidence="2" type="ORF">CM83_177</name>
</gene>
<feature type="region of interest" description="Disordered" evidence="1">
    <location>
        <begin position="266"/>
        <end position="285"/>
    </location>
</feature>
<dbReference type="EMBL" id="GBHO01016460">
    <property type="protein sequence ID" value="JAG27144.1"/>
    <property type="molecule type" value="Transcribed_RNA"/>
</dbReference>
<accession>A0A0A9Y4R0</accession>
<organism evidence="2">
    <name type="scientific">Lygus hesperus</name>
    <name type="common">Western plant bug</name>
    <dbReference type="NCBI Taxonomy" id="30085"/>
    <lineage>
        <taxon>Eukaryota</taxon>
        <taxon>Metazoa</taxon>
        <taxon>Ecdysozoa</taxon>
        <taxon>Arthropoda</taxon>
        <taxon>Hexapoda</taxon>
        <taxon>Insecta</taxon>
        <taxon>Pterygota</taxon>
        <taxon>Neoptera</taxon>
        <taxon>Paraneoptera</taxon>
        <taxon>Hemiptera</taxon>
        <taxon>Heteroptera</taxon>
        <taxon>Panheteroptera</taxon>
        <taxon>Cimicomorpha</taxon>
        <taxon>Miridae</taxon>
        <taxon>Mirini</taxon>
        <taxon>Lygus</taxon>
    </lineage>
</organism>
<proteinExistence type="predicted"/>
<name>A0A0A9Y4R0_LYGHE</name>
<reference evidence="2" key="2">
    <citation type="submission" date="2014-07" db="EMBL/GenBank/DDBJ databases">
        <authorList>
            <person name="Hull J."/>
        </authorList>
    </citation>
    <scope>NUCLEOTIDE SEQUENCE</scope>
</reference>
<evidence type="ECO:0000256" key="1">
    <source>
        <dbReference type="SAM" id="MobiDB-lite"/>
    </source>
</evidence>
<dbReference type="AlphaFoldDB" id="A0A0A9Y4R0"/>
<feature type="non-terminal residue" evidence="2">
    <location>
        <position position="1"/>
    </location>
</feature>
<feature type="compositionally biased region" description="Polar residues" evidence="1">
    <location>
        <begin position="268"/>
        <end position="278"/>
    </location>
</feature>
<sequence length="285" mass="30337">VADRNRVTPTTTEVIKTYFATYTYFNTKVVDGSTVVKTEVATSSDVVAETFTITPKRSSTGHVTNEPSKAVQEPVPTNSINLYATKTYLTTFTYFTTLQQDNKSPSTIVKSRTRVQQNIVTEKVDDSLIDPEYLSILKSSVNDKQDSIVATATLNNGNKMEITAVASKLVNPTQSVQVDSSFGGAPSNVITGSTIIFFDDDVQPTPALESSFIEPTGEYAALTTQTPALFTATPAPSSASMSAGSNTKITSPEDGDESMMVELAADPSATSGGSSPVNNIFHGLN</sequence>
<feature type="compositionally biased region" description="Low complexity" evidence="1">
    <location>
        <begin position="233"/>
        <end position="245"/>
    </location>
</feature>
<evidence type="ECO:0000313" key="2">
    <source>
        <dbReference type="EMBL" id="JAG27144.1"/>
    </source>
</evidence>
<feature type="non-terminal residue" evidence="2">
    <location>
        <position position="285"/>
    </location>
</feature>
<protein>
    <submittedName>
        <fullName evidence="2">Uncharacterized protein</fullName>
    </submittedName>
</protein>
<feature type="region of interest" description="Disordered" evidence="1">
    <location>
        <begin position="233"/>
        <end position="256"/>
    </location>
</feature>